<organism evidence="2 3">
    <name type="scientific">Planomonospora sphaerica</name>
    <dbReference type="NCBI Taxonomy" id="161355"/>
    <lineage>
        <taxon>Bacteria</taxon>
        <taxon>Bacillati</taxon>
        <taxon>Actinomycetota</taxon>
        <taxon>Actinomycetes</taxon>
        <taxon>Streptosporangiales</taxon>
        <taxon>Streptosporangiaceae</taxon>
        <taxon>Planomonospora</taxon>
    </lineage>
</organism>
<feature type="compositionally biased region" description="Basic and acidic residues" evidence="1">
    <location>
        <begin position="1"/>
        <end position="10"/>
    </location>
</feature>
<proteinExistence type="predicted"/>
<keyword evidence="3" id="KW-1185">Reference proteome</keyword>
<evidence type="ECO:0000313" key="3">
    <source>
        <dbReference type="Proteomes" id="UP000077701"/>
    </source>
</evidence>
<accession>A0A161LYH3</accession>
<protein>
    <submittedName>
        <fullName evidence="2">Uncharacterized protein</fullName>
    </submittedName>
</protein>
<gene>
    <name evidence="2" type="ORF">PS9374_06567</name>
</gene>
<name>A0A161LYH3_9ACTN</name>
<dbReference type="STRING" id="161355.PS9374_06567"/>
<reference evidence="3" key="2">
    <citation type="submission" date="2016-04" db="EMBL/GenBank/DDBJ databases">
        <title>Planomonospora sphaerica JCM9374 whole genome shotgun sequence.</title>
        <authorList>
            <person name="Suzuki T."/>
            <person name="Dohra H."/>
            <person name="Kodani S."/>
        </authorList>
    </citation>
    <scope>NUCLEOTIDE SEQUENCE [LARGE SCALE GENOMIC DNA]</scope>
    <source>
        <strain evidence="3">JCM 9374</strain>
    </source>
</reference>
<dbReference type="AlphaFoldDB" id="A0A161LYH3"/>
<sequence>MATATFRDESATAGCSAETALPARPDASPARELIRPVPRAGG</sequence>
<evidence type="ECO:0000256" key="1">
    <source>
        <dbReference type="SAM" id="MobiDB-lite"/>
    </source>
</evidence>
<dbReference type="EMBL" id="BDCX01000020">
    <property type="protein sequence ID" value="GAT70879.1"/>
    <property type="molecule type" value="Genomic_DNA"/>
</dbReference>
<comment type="caution">
    <text evidence="2">The sequence shown here is derived from an EMBL/GenBank/DDBJ whole genome shotgun (WGS) entry which is preliminary data.</text>
</comment>
<dbReference type="Proteomes" id="UP000077701">
    <property type="component" value="Unassembled WGS sequence"/>
</dbReference>
<feature type="region of interest" description="Disordered" evidence="1">
    <location>
        <begin position="1"/>
        <end position="42"/>
    </location>
</feature>
<reference evidence="2 3" key="1">
    <citation type="journal article" date="2016" name="Genome Announc.">
        <title>Draft Genome Sequence of Planomonospora sphaerica JCM9374, a Rare Actinomycete.</title>
        <authorList>
            <person name="Dohra H."/>
            <person name="Suzuki T."/>
            <person name="Inoue Y."/>
            <person name="Kodani S."/>
        </authorList>
    </citation>
    <scope>NUCLEOTIDE SEQUENCE [LARGE SCALE GENOMIC DNA]</scope>
    <source>
        <strain evidence="2 3">JCM 9374</strain>
    </source>
</reference>
<evidence type="ECO:0000313" key="2">
    <source>
        <dbReference type="EMBL" id="GAT70879.1"/>
    </source>
</evidence>